<evidence type="ECO:0000313" key="2">
    <source>
        <dbReference type="Proteomes" id="UP000322667"/>
    </source>
</evidence>
<proteinExistence type="predicted"/>
<organism evidence="1 2">
    <name type="scientific">Gossypium tomentosum</name>
    <name type="common">Hawaiian cotton</name>
    <name type="synonym">Gossypium sandvicense</name>
    <dbReference type="NCBI Taxonomy" id="34277"/>
    <lineage>
        <taxon>Eukaryota</taxon>
        <taxon>Viridiplantae</taxon>
        <taxon>Streptophyta</taxon>
        <taxon>Embryophyta</taxon>
        <taxon>Tracheophyta</taxon>
        <taxon>Spermatophyta</taxon>
        <taxon>Magnoliopsida</taxon>
        <taxon>eudicotyledons</taxon>
        <taxon>Gunneridae</taxon>
        <taxon>Pentapetalae</taxon>
        <taxon>rosids</taxon>
        <taxon>malvids</taxon>
        <taxon>Malvales</taxon>
        <taxon>Malvaceae</taxon>
        <taxon>Malvoideae</taxon>
        <taxon>Gossypium</taxon>
    </lineage>
</organism>
<reference evidence="1 2" key="1">
    <citation type="submission" date="2019-07" db="EMBL/GenBank/DDBJ databases">
        <title>WGS assembly of Gossypium tomentosum.</title>
        <authorList>
            <person name="Chen Z.J."/>
            <person name="Sreedasyam A."/>
            <person name="Ando A."/>
            <person name="Song Q."/>
            <person name="De L."/>
            <person name="Hulse-Kemp A."/>
            <person name="Ding M."/>
            <person name="Ye W."/>
            <person name="Kirkbride R."/>
            <person name="Jenkins J."/>
            <person name="Plott C."/>
            <person name="Lovell J."/>
            <person name="Lin Y.-M."/>
            <person name="Vaughn R."/>
            <person name="Liu B."/>
            <person name="Li W."/>
            <person name="Simpson S."/>
            <person name="Scheffler B."/>
            <person name="Saski C."/>
            <person name="Grover C."/>
            <person name="Hu G."/>
            <person name="Conover J."/>
            <person name="Carlson J."/>
            <person name="Shu S."/>
            <person name="Boston L."/>
            <person name="Williams M."/>
            <person name="Peterson D."/>
            <person name="Mcgee K."/>
            <person name="Jones D."/>
            <person name="Wendel J."/>
            <person name="Stelly D."/>
            <person name="Grimwood J."/>
            <person name="Schmutz J."/>
        </authorList>
    </citation>
    <scope>NUCLEOTIDE SEQUENCE [LARGE SCALE GENOMIC DNA]</scope>
    <source>
        <strain evidence="1">7179.01</strain>
    </source>
</reference>
<protein>
    <submittedName>
        <fullName evidence="1">Uncharacterized protein</fullName>
    </submittedName>
</protein>
<accession>A0A5C7J0N7</accession>
<sequence>MENRSVEVTRDFGIQGVNEAVDGHFDETEVEPWAPCMPRAHMEAQHPKLLGFFFVLYFGLFF</sequence>
<gene>
    <name evidence="1" type="ORF">ES332_1Z021900v1</name>
</gene>
<evidence type="ECO:0000313" key="1">
    <source>
        <dbReference type="EMBL" id="TXG75030.1"/>
    </source>
</evidence>
<keyword evidence="2" id="KW-1185">Reference proteome</keyword>
<name>A0A5C7J0N7_GOSTO</name>
<dbReference type="Proteomes" id="UP000322667">
    <property type="component" value="Unassembled WGS sequence"/>
</dbReference>
<dbReference type="EMBL" id="ML697026">
    <property type="protein sequence ID" value="TXG75030.1"/>
    <property type="molecule type" value="Genomic_DNA"/>
</dbReference>
<dbReference type="AlphaFoldDB" id="A0A5C7J0N7"/>